<evidence type="ECO:0000256" key="1">
    <source>
        <dbReference type="ARBA" id="ARBA00005690"/>
    </source>
</evidence>
<accession>X6NMX1</accession>
<keyword evidence="5" id="KW-0238">DNA-binding</keyword>
<evidence type="ECO:0000313" key="7">
    <source>
        <dbReference type="EMBL" id="ETO26742.1"/>
    </source>
</evidence>
<dbReference type="Pfam" id="PF16900">
    <property type="entry name" value="REPA_OB_2"/>
    <property type="match status" value="1"/>
</dbReference>
<dbReference type="PANTHER" id="PTHR47165:SF4">
    <property type="entry name" value="OS03G0429900 PROTEIN"/>
    <property type="match status" value="1"/>
</dbReference>
<dbReference type="CDD" id="cd04474">
    <property type="entry name" value="RPA1_DBD_A"/>
    <property type="match status" value="1"/>
</dbReference>
<dbReference type="InterPro" id="IPR031657">
    <property type="entry name" value="REPA_OB_2"/>
</dbReference>
<evidence type="ECO:0000256" key="3">
    <source>
        <dbReference type="ARBA" id="ARBA00022771"/>
    </source>
</evidence>
<evidence type="ECO:0000256" key="2">
    <source>
        <dbReference type="ARBA" id="ARBA00022723"/>
    </source>
</evidence>
<feature type="non-terminal residue" evidence="7">
    <location>
        <position position="342"/>
    </location>
</feature>
<evidence type="ECO:0000313" key="8">
    <source>
        <dbReference type="Proteomes" id="UP000023152"/>
    </source>
</evidence>
<comment type="similarity">
    <text evidence="1">Belongs to the replication factor A protein 1 family.</text>
</comment>
<keyword evidence="2" id="KW-0479">Metal-binding</keyword>
<dbReference type="Proteomes" id="UP000023152">
    <property type="component" value="Unassembled WGS sequence"/>
</dbReference>
<dbReference type="AlphaFoldDB" id="X6NMX1"/>
<organism evidence="7 8">
    <name type="scientific">Reticulomyxa filosa</name>
    <dbReference type="NCBI Taxonomy" id="46433"/>
    <lineage>
        <taxon>Eukaryota</taxon>
        <taxon>Sar</taxon>
        <taxon>Rhizaria</taxon>
        <taxon>Retaria</taxon>
        <taxon>Foraminifera</taxon>
        <taxon>Monothalamids</taxon>
        <taxon>Reticulomyxidae</taxon>
        <taxon>Reticulomyxa</taxon>
    </lineage>
</organism>
<evidence type="ECO:0000256" key="5">
    <source>
        <dbReference type="ARBA" id="ARBA00023125"/>
    </source>
</evidence>
<dbReference type="InterPro" id="IPR012340">
    <property type="entry name" value="NA-bd_OB-fold"/>
</dbReference>
<proteinExistence type="inferred from homology"/>
<gene>
    <name evidence="7" type="ORF">RFI_10392</name>
</gene>
<dbReference type="PANTHER" id="PTHR47165">
    <property type="entry name" value="OS03G0429900 PROTEIN"/>
    <property type="match status" value="1"/>
</dbReference>
<dbReference type="SUPFAM" id="SSF50249">
    <property type="entry name" value="Nucleic acid-binding proteins"/>
    <property type="match status" value="2"/>
</dbReference>
<name>X6NMX1_RETFI</name>
<dbReference type="EMBL" id="ASPP01007665">
    <property type="protein sequence ID" value="ETO26742.1"/>
    <property type="molecule type" value="Genomic_DNA"/>
</dbReference>
<dbReference type="Gene3D" id="2.40.50.140">
    <property type="entry name" value="Nucleic acid-binding proteins"/>
    <property type="match status" value="3"/>
</dbReference>
<reference evidence="7 8" key="1">
    <citation type="journal article" date="2013" name="Curr. Biol.">
        <title>The Genome of the Foraminiferan Reticulomyxa filosa.</title>
        <authorList>
            <person name="Glockner G."/>
            <person name="Hulsmann N."/>
            <person name="Schleicher M."/>
            <person name="Noegel A.A."/>
            <person name="Eichinger L."/>
            <person name="Gallinger C."/>
            <person name="Pawlowski J."/>
            <person name="Sierra R."/>
            <person name="Euteneuer U."/>
            <person name="Pillet L."/>
            <person name="Moustafa A."/>
            <person name="Platzer M."/>
            <person name="Groth M."/>
            <person name="Szafranski K."/>
            <person name="Schliwa M."/>
        </authorList>
    </citation>
    <scope>NUCLEOTIDE SEQUENCE [LARGE SCALE GENOMIC DNA]</scope>
</reference>
<evidence type="ECO:0000256" key="4">
    <source>
        <dbReference type="ARBA" id="ARBA00022833"/>
    </source>
</evidence>
<dbReference type="GO" id="GO:0008270">
    <property type="term" value="F:zinc ion binding"/>
    <property type="evidence" value="ECO:0007669"/>
    <property type="project" value="UniProtKB-KW"/>
</dbReference>
<keyword evidence="8" id="KW-1185">Reference proteome</keyword>
<evidence type="ECO:0000259" key="6">
    <source>
        <dbReference type="Pfam" id="PF16900"/>
    </source>
</evidence>
<sequence>MLATQISHLATNKQLDKWAVIKVTEYVCNVVNGKKFNFKKKKIVSCFRICKCVRVMATNRILLVPVLFFNAFFDWLRHGEKKKKKSNNKQKFRSHLLPRINSKVLKELHQMPTVNNTDLTRYLLIYLFLFVSFKLSIKAKEISSSPRNVDYYQPVSSLNPYQSNWRIKVRCTAKDPIRFYKKDNSEGKVFSVDLLDKDGGEIRATAFNETVDSLYPIFNKDGVYLISKGKVSLAKKGFTHIKNDFSIIMNEETEVELCREDSQIEKQKFKFIQIGSILDVQFGEFIDVIGCVESNKQKEVKRRTITLVDPTGKIELTLWDTSAELYDENRLHNQVVAVKGCR</sequence>
<protein>
    <recommendedName>
        <fullName evidence="6">Replication protein A OB domain-containing protein</fullName>
    </recommendedName>
</protein>
<keyword evidence="4" id="KW-0862">Zinc</keyword>
<dbReference type="FunFam" id="2.40.50.140:FF:000041">
    <property type="entry name" value="Replication protein A subunit"/>
    <property type="match status" value="1"/>
</dbReference>
<dbReference type="OrthoDB" id="1751331at2759"/>
<comment type="caution">
    <text evidence="7">The sequence shown here is derived from an EMBL/GenBank/DDBJ whole genome shotgun (WGS) entry which is preliminary data.</text>
</comment>
<dbReference type="GO" id="GO:0003677">
    <property type="term" value="F:DNA binding"/>
    <property type="evidence" value="ECO:0007669"/>
    <property type="project" value="UniProtKB-KW"/>
</dbReference>
<feature type="domain" description="Replication protein A OB" evidence="6">
    <location>
        <begin position="283"/>
        <end position="342"/>
    </location>
</feature>
<keyword evidence="3" id="KW-0863">Zinc-finger</keyword>